<dbReference type="SUPFAM" id="SSF49785">
    <property type="entry name" value="Galactose-binding domain-like"/>
    <property type="match status" value="1"/>
</dbReference>
<dbReference type="Pfam" id="PF00754">
    <property type="entry name" value="F5_F8_type_C"/>
    <property type="match status" value="1"/>
</dbReference>
<dbReference type="CDD" id="cd00057">
    <property type="entry name" value="FA58C"/>
    <property type="match status" value="1"/>
</dbReference>
<evidence type="ECO:0000259" key="5">
    <source>
        <dbReference type="PROSITE" id="PS50228"/>
    </source>
</evidence>
<keyword evidence="8" id="KW-1185">Reference proteome</keyword>
<feature type="domain" description="SUEL-type lectin" evidence="5">
    <location>
        <begin position="23"/>
        <end position="110"/>
    </location>
</feature>
<dbReference type="PROSITE" id="PS50041">
    <property type="entry name" value="C_TYPE_LECTIN_2"/>
    <property type="match status" value="1"/>
</dbReference>
<dbReference type="PROSITE" id="PS01285">
    <property type="entry name" value="FA58C_1"/>
    <property type="match status" value="1"/>
</dbReference>
<proteinExistence type="predicted"/>
<comment type="caution">
    <text evidence="7">The sequence shown here is derived from an EMBL/GenBank/DDBJ whole genome shotgun (WGS) entry which is preliminary data.</text>
</comment>
<dbReference type="Gene3D" id="2.60.120.260">
    <property type="entry name" value="Galactose-binding domain-like"/>
    <property type="match status" value="1"/>
</dbReference>
<dbReference type="Gene3D" id="2.60.120.740">
    <property type="match status" value="1"/>
</dbReference>
<dbReference type="InterPro" id="IPR050111">
    <property type="entry name" value="C-type_lectin/snaclec_domain"/>
</dbReference>
<dbReference type="InterPro" id="IPR016187">
    <property type="entry name" value="CTDL_fold"/>
</dbReference>
<feature type="domain" description="F5/8 type C" evidence="3">
    <location>
        <begin position="141"/>
        <end position="306"/>
    </location>
</feature>
<evidence type="ECO:0000256" key="1">
    <source>
        <dbReference type="ARBA" id="ARBA00023157"/>
    </source>
</evidence>
<dbReference type="InterPro" id="IPR008979">
    <property type="entry name" value="Galactose-bd-like_sf"/>
</dbReference>
<dbReference type="Gene3D" id="3.10.100.10">
    <property type="entry name" value="Mannose-Binding Protein A, subunit A"/>
    <property type="match status" value="1"/>
</dbReference>
<evidence type="ECO:0000259" key="4">
    <source>
        <dbReference type="PROSITE" id="PS50041"/>
    </source>
</evidence>
<evidence type="ECO:0000259" key="6">
    <source>
        <dbReference type="PROSITE" id="PS50940"/>
    </source>
</evidence>
<dbReference type="InterPro" id="IPR002557">
    <property type="entry name" value="Chitin-bd_dom"/>
</dbReference>
<feature type="compositionally biased region" description="Low complexity" evidence="2">
    <location>
        <begin position="116"/>
        <end position="136"/>
    </location>
</feature>
<dbReference type="Pfam" id="PF00059">
    <property type="entry name" value="Lectin_C"/>
    <property type="match status" value="1"/>
</dbReference>
<dbReference type="PANTHER" id="PTHR22803">
    <property type="entry name" value="MANNOSE, PHOSPHOLIPASE, LECTIN RECEPTOR RELATED"/>
    <property type="match status" value="1"/>
</dbReference>
<feature type="region of interest" description="Disordered" evidence="2">
    <location>
        <begin position="116"/>
        <end position="138"/>
    </location>
</feature>
<dbReference type="Proteomes" id="UP001217089">
    <property type="component" value="Unassembled WGS sequence"/>
</dbReference>
<evidence type="ECO:0000313" key="7">
    <source>
        <dbReference type="EMBL" id="KAJ8316307.1"/>
    </source>
</evidence>
<dbReference type="PROSITE" id="PS50940">
    <property type="entry name" value="CHIT_BIND_II"/>
    <property type="match status" value="1"/>
</dbReference>
<dbReference type="PROSITE" id="PS50228">
    <property type="entry name" value="SUEL_LECTIN"/>
    <property type="match status" value="1"/>
</dbReference>
<feature type="domain" description="C-type lectin" evidence="4">
    <location>
        <begin position="325"/>
        <end position="451"/>
    </location>
</feature>
<dbReference type="SUPFAM" id="SSF56436">
    <property type="entry name" value="C-type lectin-like"/>
    <property type="match status" value="1"/>
</dbReference>
<dbReference type="InterPro" id="IPR018378">
    <property type="entry name" value="C-type_lectin_CS"/>
</dbReference>
<protein>
    <submittedName>
        <fullName evidence="7">Uncharacterized protein</fullName>
    </submittedName>
</protein>
<dbReference type="InterPro" id="IPR016186">
    <property type="entry name" value="C-type_lectin-like/link_sf"/>
</dbReference>
<dbReference type="InterPro" id="IPR000421">
    <property type="entry name" value="FA58C"/>
</dbReference>
<keyword evidence="1" id="KW-1015">Disulfide bond</keyword>
<dbReference type="PROSITE" id="PS50022">
    <property type="entry name" value="FA58C_3"/>
    <property type="match status" value="1"/>
</dbReference>
<evidence type="ECO:0000313" key="8">
    <source>
        <dbReference type="Proteomes" id="UP001217089"/>
    </source>
</evidence>
<evidence type="ECO:0000259" key="3">
    <source>
        <dbReference type="PROSITE" id="PS50022"/>
    </source>
</evidence>
<accession>A0ABQ9FIC8</accession>
<dbReference type="SMART" id="SM00231">
    <property type="entry name" value="FA58C"/>
    <property type="match status" value="1"/>
</dbReference>
<dbReference type="Pfam" id="PF02140">
    <property type="entry name" value="SUEL_Lectin"/>
    <property type="match status" value="1"/>
</dbReference>
<evidence type="ECO:0000256" key="2">
    <source>
        <dbReference type="SAM" id="MobiDB-lite"/>
    </source>
</evidence>
<gene>
    <name evidence="7" type="ORF">KUTeg_006321</name>
</gene>
<reference evidence="7 8" key="1">
    <citation type="submission" date="2022-12" db="EMBL/GenBank/DDBJ databases">
        <title>Chromosome-level genome of Tegillarca granosa.</title>
        <authorList>
            <person name="Kim J."/>
        </authorList>
    </citation>
    <scope>NUCLEOTIDE SEQUENCE [LARGE SCALE GENOMIC DNA]</scope>
    <source>
        <strain evidence="7">Teg-2019</strain>
        <tissue evidence="7">Adductor muscle</tissue>
    </source>
</reference>
<dbReference type="InterPro" id="IPR043159">
    <property type="entry name" value="Lectin_gal-bd_sf"/>
</dbReference>
<dbReference type="EMBL" id="JARBDR010000328">
    <property type="protein sequence ID" value="KAJ8316307.1"/>
    <property type="molecule type" value="Genomic_DNA"/>
</dbReference>
<name>A0ABQ9FIC8_TEGGR</name>
<dbReference type="SMART" id="SM00034">
    <property type="entry name" value="CLECT"/>
    <property type="match status" value="1"/>
</dbReference>
<feature type="domain" description="Chitin-binding type-2" evidence="6">
    <location>
        <begin position="516"/>
        <end position="571"/>
    </location>
</feature>
<dbReference type="Pfam" id="PF01607">
    <property type="entry name" value="CBM_14"/>
    <property type="match status" value="1"/>
</dbReference>
<dbReference type="PROSITE" id="PS00615">
    <property type="entry name" value="C_TYPE_LECTIN_1"/>
    <property type="match status" value="1"/>
</dbReference>
<organism evidence="7 8">
    <name type="scientific">Tegillarca granosa</name>
    <name type="common">Malaysian cockle</name>
    <name type="synonym">Anadara granosa</name>
    <dbReference type="NCBI Taxonomy" id="220873"/>
    <lineage>
        <taxon>Eukaryota</taxon>
        <taxon>Metazoa</taxon>
        <taxon>Spiralia</taxon>
        <taxon>Lophotrochozoa</taxon>
        <taxon>Mollusca</taxon>
        <taxon>Bivalvia</taxon>
        <taxon>Autobranchia</taxon>
        <taxon>Pteriomorphia</taxon>
        <taxon>Arcoida</taxon>
        <taxon>Arcoidea</taxon>
        <taxon>Arcidae</taxon>
        <taxon>Tegillarca</taxon>
    </lineage>
</organism>
<sequence length="572" mass="63196">MVSVRRKISSLLLCHSMNVNSFICDHNTATLSCNAGYSIQIRSVNYGRTSTLVCNRNPTINCYSSGRTTGYIANACNGKNICRLTAEASIIGEDPCPNVPKYLDLQYDCDPIPTTSTTTTTTTTMPTTQPQPTSKTGPQACHEYLISGPHGIPDNKLTASTTFNNNSNSDYSPSRGRLFLQSVRNTTYMMGGWSAAVNNPSQYIQAELNSMSVIRGVVTQGRNINQQDHCCFERVTKYKIFTSVDGQLFEAVKDSAGNEQIFIGNYKDQETPITNMLPCPVIAKYVRIQPLDWVAHISMRFDAIGCPATTQPLGQCPSGWIERQGSNECYLLTTRQSKTWHDARRDCQLQQGDLVVIDTIQEKNWLIQELQNVQTTVFGGNLYQVYIGLNNEPRRDSLNFKWVNGKPLDNSIVPWLQGMPDNYQQSEHCGEFVNGNLNDINCNSPNNYVCEKKKYWQPSTNQFSPIKVTPITPPTTASNAVVIPTTKPYKIPGIPGGGSGGIQIGPNYFATGCVKATECRFKGQGDYQACTGCHYYLTCAPSGEFVRPCPANLVFDDNLKACSMRSSTCQGP</sequence>
<dbReference type="CDD" id="cd22827">
    <property type="entry name" value="Gal_Rha_Lectin_SUL-I-like"/>
    <property type="match status" value="1"/>
</dbReference>
<dbReference type="InterPro" id="IPR000922">
    <property type="entry name" value="Lectin_gal-bd_dom"/>
</dbReference>
<dbReference type="InterPro" id="IPR001304">
    <property type="entry name" value="C-type_lectin-like"/>
</dbReference>